<organism evidence="2 3">
    <name type="scientific">Pannonibacter phragmitetus</name>
    <dbReference type="NCBI Taxonomy" id="121719"/>
    <lineage>
        <taxon>Bacteria</taxon>
        <taxon>Pseudomonadati</taxon>
        <taxon>Pseudomonadota</taxon>
        <taxon>Alphaproteobacteria</taxon>
        <taxon>Hyphomicrobiales</taxon>
        <taxon>Stappiaceae</taxon>
        <taxon>Pannonibacter</taxon>
    </lineage>
</organism>
<dbReference type="Pfam" id="PF07883">
    <property type="entry name" value="Cupin_2"/>
    <property type="match status" value="1"/>
</dbReference>
<dbReference type="RefSeq" id="WP_019963097.1">
    <property type="nucleotide sequence ID" value="NZ_UGSK01000001.1"/>
</dbReference>
<evidence type="ECO:0000313" key="2">
    <source>
        <dbReference type="EMBL" id="SUA99945.1"/>
    </source>
</evidence>
<gene>
    <name evidence="2" type="ORF">NCTC13350_00851</name>
</gene>
<evidence type="ECO:0000259" key="1">
    <source>
        <dbReference type="Pfam" id="PF07883"/>
    </source>
</evidence>
<accession>A0A378ZRS1</accession>
<sequence length="142" mass="15630">MVHQFKIPDGEQAVLYGNAEDLGFHRFTVAGEFLSFPATGCAIHPLVVSMMPGEVTGWHQHHCPVFCYVLEGEIRVTYQGGQTRLFRQGECMVEAMRVTHQGENTGQSLARILTVFLNGDGLPEKAVMPEPAELEHCSPASC</sequence>
<dbReference type="InterPro" id="IPR014710">
    <property type="entry name" value="RmlC-like_jellyroll"/>
</dbReference>
<evidence type="ECO:0000313" key="3">
    <source>
        <dbReference type="Proteomes" id="UP000255000"/>
    </source>
</evidence>
<dbReference type="PANTHER" id="PTHR38599">
    <property type="entry name" value="CUPIN DOMAIN PROTEIN (AFU_ORTHOLOGUE AFUA_3G13620)"/>
    <property type="match status" value="1"/>
</dbReference>
<reference evidence="2 3" key="1">
    <citation type="submission" date="2018-06" db="EMBL/GenBank/DDBJ databases">
        <authorList>
            <consortium name="Pathogen Informatics"/>
            <person name="Doyle S."/>
        </authorList>
    </citation>
    <scope>NUCLEOTIDE SEQUENCE [LARGE SCALE GENOMIC DNA]</scope>
    <source>
        <strain evidence="2 3">NCTC13350</strain>
    </source>
</reference>
<dbReference type="EMBL" id="UGSK01000001">
    <property type="protein sequence ID" value="SUA99945.1"/>
    <property type="molecule type" value="Genomic_DNA"/>
</dbReference>
<dbReference type="Gene3D" id="2.60.120.10">
    <property type="entry name" value="Jelly Rolls"/>
    <property type="match status" value="1"/>
</dbReference>
<name>A0A378ZRS1_9HYPH</name>
<dbReference type="CDD" id="cd02236">
    <property type="entry name" value="cupin_CV2614-like"/>
    <property type="match status" value="1"/>
</dbReference>
<feature type="domain" description="Cupin type-2" evidence="1">
    <location>
        <begin position="47"/>
        <end position="116"/>
    </location>
</feature>
<proteinExistence type="predicted"/>
<protein>
    <submittedName>
        <fullName evidence="2">Cupin domain</fullName>
    </submittedName>
</protein>
<dbReference type="InterPro" id="IPR013096">
    <property type="entry name" value="Cupin_2"/>
</dbReference>
<dbReference type="Proteomes" id="UP000255000">
    <property type="component" value="Unassembled WGS sequence"/>
</dbReference>
<dbReference type="SUPFAM" id="SSF51182">
    <property type="entry name" value="RmlC-like cupins"/>
    <property type="match status" value="1"/>
</dbReference>
<dbReference type="PANTHER" id="PTHR38599:SF1">
    <property type="entry name" value="CUPIN DOMAIN PROTEIN (AFU_ORTHOLOGUE AFUA_3G13620)"/>
    <property type="match status" value="1"/>
</dbReference>
<dbReference type="OrthoDB" id="9800684at2"/>
<dbReference type="InterPro" id="IPR011051">
    <property type="entry name" value="RmlC_Cupin_sf"/>
</dbReference>
<dbReference type="AlphaFoldDB" id="A0A378ZRS1"/>